<protein>
    <submittedName>
        <fullName evidence="1">Uncharacterized protein</fullName>
    </submittedName>
</protein>
<organism evidence="1 2">
    <name type="scientific">Caerostris extrusa</name>
    <name type="common">Bark spider</name>
    <name type="synonym">Caerostris bankana</name>
    <dbReference type="NCBI Taxonomy" id="172846"/>
    <lineage>
        <taxon>Eukaryota</taxon>
        <taxon>Metazoa</taxon>
        <taxon>Ecdysozoa</taxon>
        <taxon>Arthropoda</taxon>
        <taxon>Chelicerata</taxon>
        <taxon>Arachnida</taxon>
        <taxon>Araneae</taxon>
        <taxon>Araneomorphae</taxon>
        <taxon>Entelegynae</taxon>
        <taxon>Araneoidea</taxon>
        <taxon>Araneidae</taxon>
        <taxon>Caerostris</taxon>
    </lineage>
</organism>
<dbReference type="EMBL" id="BPLR01013202">
    <property type="protein sequence ID" value="GIY59436.1"/>
    <property type="molecule type" value="Genomic_DNA"/>
</dbReference>
<keyword evidence="2" id="KW-1185">Reference proteome</keyword>
<dbReference type="Proteomes" id="UP001054945">
    <property type="component" value="Unassembled WGS sequence"/>
</dbReference>
<gene>
    <name evidence="1" type="ORF">CEXT_445001</name>
</gene>
<evidence type="ECO:0000313" key="2">
    <source>
        <dbReference type="Proteomes" id="UP001054945"/>
    </source>
</evidence>
<evidence type="ECO:0000313" key="1">
    <source>
        <dbReference type="EMBL" id="GIY59436.1"/>
    </source>
</evidence>
<comment type="caution">
    <text evidence="1">The sequence shown here is derived from an EMBL/GenBank/DDBJ whole genome shotgun (WGS) entry which is preliminary data.</text>
</comment>
<reference evidence="1 2" key="1">
    <citation type="submission" date="2021-06" db="EMBL/GenBank/DDBJ databases">
        <title>Caerostris extrusa draft genome.</title>
        <authorList>
            <person name="Kono N."/>
            <person name="Arakawa K."/>
        </authorList>
    </citation>
    <scope>NUCLEOTIDE SEQUENCE [LARGE SCALE GENOMIC DNA]</scope>
</reference>
<sequence length="90" mass="10117">MDDGVLSKLWWYPCCVMQQIHGSFEFATQAIDGEKAIHSILDLMEPKVGVDQSMVCNQALYWGSANDNHSSPGRKGSLRIAGEFIWWLSL</sequence>
<dbReference type="AlphaFoldDB" id="A0AAV4UNL1"/>
<accession>A0AAV4UNL1</accession>
<name>A0AAV4UNL1_CAEEX</name>
<proteinExistence type="predicted"/>